<dbReference type="AlphaFoldDB" id="A0A2A4MTC9"/>
<proteinExistence type="predicted"/>
<sequence>MRRIRKILGVALCATLASTAMQTSQAEDLFSILQLALENDPTLRQAEASYRANHENVIQRRA</sequence>
<feature type="signal peptide" evidence="1">
    <location>
        <begin position="1"/>
        <end position="26"/>
    </location>
</feature>
<evidence type="ECO:0000313" key="3">
    <source>
        <dbReference type="Proteomes" id="UP000218172"/>
    </source>
</evidence>
<reference evidence="3" key="1">
    <citation type="submission" date="2017-08" db="EMBL/GenBank/DDBJ databases">
        <title>A dynamic microbial community with high functional redundancy inhabits the cold, oxic subseafloor aquifer.</title>
        <authorList>
            <person name="Tully B.J."/>
            <person name="Wheat C.G."/>
            <person name="Glazer B.T."/>
            <person name="Huber J.A."/>
        </authorList>
    </citation>
    <scope>NUCLEOTIDE SEQUENCE [LARGE SCALE GENOMIC DNA]</scope>
</reference>
<comment type="caution">
    <text evidence="2">The sequence shown here is derived from an EMBL/GenBank/DDBJ whole genome shotgun (WGS) entry which is preliminary data.</text>
</comment>
<organism evidence="2 3">
    <name type="scientific">SAR86 cluster bacterium</name>
    <dbReference type="NCBI Taxonomy" id="2030880"/>
    <lineage>
        <taxon>Bacteria</taxon>
        <taxon>Pseudomonadati</taxon>
        <taxon>Pseudomonadota</taxon>
        <taxon>Gammaproteobacteria</taxon>
        <taxon>SAR86 cluster</taxon>
    </lineage>
</organism>
<evidence type="ECO:0000256" key="1">
    <source>
        <dbReference type="SAM" id="SignalP"/>
    </source>
</evidence>
<evidence type="ECO:0000313" key="2">
    <source>
        <dbReference type="EMBL" id="PCH63122.1"/>
    </source>
</evidence>
<keyword evidence="1" id="KW-0732">Signal</keyword>
<feature type="non-terminal residue" evidence="2">
    <location>
        <position position="62"/>
    </location>
</feature>
<dbReference type="EMBL" id="NVQR01000026">
    <property type="protein sequence ID" value="PCH63122.1"/>
    <property type="molecule type" value="Genomic_DNA"/>
</dbReference>
<protein>
    <submittedName>
        <fullName evidence="2">Uncharacterized protein</fullName>
    </submittedName>
</protein>
<accession>A0A2A4MTC9</accession>
<gene>
    <name evidence="2" type="ORF">COC19_01725</name>
</gene>
<name>A0A2A4MTC9_9GAMM</name>
<feature type="chain" id="PRO_5013399862" evidence="1">
    <location>
        <begin position="27"/>
        <end position="62"/>
    </location>
</feature>
<dbReference type="Proteomes" id="UP000218172">
    <property type="component" value="Unassembled WGS sequence"/>
</dbReference>
<dbReference type="SUPFAM" id="SSF56954">
    <property type="entry name" value="Outer membrane efflux proteins (OEP)"/>
    <property type="match status" value="1"/>
</dbReference>